<feature type="transmembrane region" description="Helical" evidence="2">
    <location>
        <begin position="518"/>
        <end position="545"/>
    </location>
</feature>
<reference evidence="3" key="1">
    <citation type="journal article" date="2023" name="G3 (Bethesda)">
        <title>A reference genome for the long-term kleptoplast-retaining sea slug Elysia crispata morphotype clarki.</title>
        <authorList>
            <person name="Eastman K.E."/>
            <person name="Pendleton A.L."/>
            <person name="Shaikh M.A."/>
            <person name="Suttiyut T."/>
            <person name="Ogas R."/>
            <person name="Tomko P."/>
            <person name="Gavelis G."/>
            <person name="Widhalm J.R."/>
            <person name="Wisecaver J.H."/>
        </authorList>
    </citation>
    <scope>NUCLEOTIDE SEQUENCE</scope>
    <source>
        <strain evidence="3">ECLA1</strain>
    </source>
</reference>
<keyword evidence="1" id="KW-0175">Coiled coil</keyword>
<comment type="caution">
    <text evidence="3">The sequence shown here is derived from an EMBL/GenBank/DDBJ whole genome shotgun (WGS) entry which is preliminary data.</text>
</comment>
<keyword evidence="2" id="KW-1133">Transmembrane helix</keyword>
<evidence type="ECO:0000256" key="1">
    <source>
        <dbReference type="SAM" id="Coils"/>
    </source>
</evidence>
<name>A0AAE0Z0B2_9GAST</name>
<dbReference type="InterPro" id="IPR027417">
    <property type="entry name" value="P-loop_NTPase"/>
</dbReference>
<accession>A0AAE0Z0B2</accession>
<feature type="transmembrane region" description="Helical" evidence="2">
    <location>
        <begin position="375"/>
        <end position="394"/>
    </location>
</feature>
<gene>
    <name evidence="3" type="ORF">RRG08_052174</name>
</gene>
<feature type="coiled-coil region" evidence="1">
    <location>
        <begin position="207"/>
        <end position="336"/>
    </location>
</feature>
<dbReference type="EMBL" id="JAWDGP010005037">
    <property type="protein sequence ID" value="KAK3760225.1"/>
    <property type="molecule type" value="Genomic_DNA"/>
</dbReference>
<dbReference type="Proteomes" id="UP001283361">
    <property type="component" value="Unassembled WGS sequence"/>
</dbReference>
<evidence type="ECO:0000313" key="3">
    <source>
        <dbReference type="EMBL" id="KAK3760225.1"/>
    </source>
</evidence>
<evidence type="ECO:0000256" key="2">
    <source>
        <dbReference type="SAM" id="Phobius"/>
    </source>
</evidence>
<keyword evidence="4" id="KW-1185">Reference proteome</keyword>
<sequence>MSSQLEVLLLGSVRQMIDTGDALLGRKAFSPSEILQKKQERFNLPDGRLLLVTAAYRRIGLDLLTAPISLDILSEEHVPQITSPAYHAVIIILEINSALSLNSSLSAKCMMLHDSLSDSVKRKGVIVVTRGDRFREAQNKGDITVSFIDWFRNCGGIPGILFQATQERCILFDNAGSEDILNKQRHELIHMIDSRVLGEAHYTDMKFKGAELLTKKLEKDLEKLKQQVQKETTSLEKMEIRNSQKTNKSLKHMNNQIDELSEELLQGIAEKIGVMRGNVDKNSKQAKQRSERLEEKLKKLEKVSEEALRDSQELENQVLELKKQALQEKNDDDRKEETKTNRDHFERIRDSLLWEIMESLASSYPQLHTSGIRKLLFILILFFLLLLPMLSSLWPVTSNSLKEITALDVRSDLRSYVDLKLEQVVKRIQENEKHLFGLNKTDPYNISKIRQEMTEQFTQLKERLLNETADLTEDIKKNITSRILVLDMIESLPLFLPLIMVLTLLVLLLTPVQLPVPWAWLLAALLAALLEALLILLFLLLLVLLGA</sequence>
<proteinExistence type="predicted"/>
<organism evidence="3 4">
    <name type="scientific">Elysia crispata</name>
    <name type="common">lettuce slug</name>
    <dbReference type="NCBI Taxonomy" id="231223"/>
    <lineage>
        <taxon>Eukaryota</taxon>
        <taxon>Metazoa</taxon>
        <taxon>Spiralia</taxon>
        <taxon>Lophotrochozoa</taxon>
        <taxon>Mollusca</taxon>
        <taxon>Gastropoda</taxon>
        <taxon>Heterobranchia</taxon>
        <taxon>Euthyneura</taxon>
        <taxon>Panpulmonata</taxon>
        <taxon>Sacoglossa</taxon>
        <taxon>Placobranchoidea</taxon>
        <taxon>Plakobranchidae</taxon>
        <taxon>Elysia</taxon>
    </lineage>
</organism>
<keyword evidence="2" id="KW-0472">Membrane</keyword>
<evidence type="ECO:0000313" key="4">
    <source>
        <dbReference type="Proteomes" id="UP001283361"/>
    </source>
</evidence>
<evidence type="ECO:0008006" key="5">
    <source>
        <dbReference type="Google" id="ProtNLM"/>
    </source>
</evidence>
<dbReference type="AlphaFoldDB" id="A0AAE0Z0B2"/>
<feature type="transmembrane region" description="Helical" evidence="2">
    <location>
        <begin position="492"/>
        <end position="512"/>
    </location>
</feature>
<keyword evidence="2" id="KW-0812">Transmembrane</keyword>
<dbReference type="Gene3D" id="3.40.50.300">
    <property type="entry name" value="P-loop containing nucleotide triphosphate hydrolases"/>
    <property type="match status" value="1"/>
</dbReference>
<protein>
    <recommendedName>
        <fullName evidence="5">AIG1-type G domain-containing protein</fullName>
    </recommendedName>
</protein>